<dbReference type="Proteomes" id="UP000501690">
    <property type="component" value="Linkage Group LG11"/>
</dbReference>
<protein>
    <submittedName>
        <fullName evidence="1">Uncharacterized protein</fullName>
    </submittedName>
</protein>
<dbReference type="EMBL" id="CP039355">
    <property type="protein sequence ID" value="QCE14017.1"/>
    <property type="molecule type" value="Genomic_DNA"/>
</dbReference>
<name>A0A4D6NQD1_VIGUN</name>
<keyword evidence="2" id="KW-1185">Reference proteome</keyword>
<organism evidence="1 2">
    <name type="scientific">Vigna unguiculata</name>
    <name type="common">Cowpea</name>
    <dbReference type="NCBI Taxonomy" id="3917"/>
    <lineage>
        <taxon>Eukaryota</taxon>
        <taxon>Viridiplantae</taxon>
        <taxon>Streptophyta</taxon>
        <taxon>Embryophyta</taxon>
        <taxon>Tracheophyta</taxon>
        <taxon>Spermatophyta</taxon>
        <taxon>Magnoliopsida</taxon>
        <taxon>eudicotyledons</taxon>
        <taxon>Gunneridae</taxon>
        <taxon>Pentapetalae</taxon>
        <taxon>rosids</taxon>
        <taxon>fabids</taxon>
        <taxon>Fabales</taxon>
        <taxon>Fabaceae</taxon>
        <taxon>Papilionoideae</taxon>
        <taxon>50 kb inversion clade</taxon>
        <taxon>NPAAA clade</taxon>
        <taxon>indigoferoid/millettioid clade</taxon>
        <taxon>Phaseoleae</taxon>
        <taxon>Vigna</taxon>
    </lineage>
</organism>
<accession>A0A4D6NQD1</accession>
<evidence type="ECO:0000313" key="2">
    <source>
        <dbReference type="Proteomes" id="UP000501690"/>
    </source>
</evidence>
<dbReference type="AlphaFoldDB" id="A0A4D6NQD1"/>
<reference evidence="1 2" key="1">
    <citation type="submission" date="2019-04" db="EMBL/GenBank/DDBJ databases">
        <title>An improved genome assembly and genetic linkage map for asparagus bean, Vigna unguiculata ssp. sesquipedialis.</title>
        <authorList>
            <person name="Xia Q."/>
            <person name="Zhang R."/>
            <person name="Dong Y."/>
        </authorList>
    </citation>
    <scope>NUCLEOTIDE SEQUENCE [LARGE SCALE GENOMIC DNA]</scope>
    <source>
        <tissue evidence="1">Leaf</tissue>
    </source>
</reference>
<evidence type="ECO:0000313" key="1">
    <source>
        <dbReference type="EMBL" id="QCE14017.1"/>
    </source>
</evidence>
<gene>
    <name evidence="1" type="ORF">DEO72_LG11g1015</name>
</gene>
<sequence>MEGQWLREDAFCTSFFFSSKSRGRKKDPLAEVGEGRTVTTAGDGFDSARSAIGNNYIEEMQCNGKKVERIVKMSEKSRC</sequence>
<proteinExistence type="predicted"/>